<evidence type="ECO:0000313" key="2">
    <source>
        <dbReference type="EMBL" id="QGP92055.1"/>
    </source>
</evidence>
<proteinExistence type="predicted"/>
<dbReference type="AlphaFoldDB" id="A0A6I5ZR22"/>
<protein>
    <recommendedName>
        <fullName evidence="1">GGDEF domain-containing protein</fullName>
    </recommendedName>
</protein>
<sequence length="434" mass="49288">MPFKLAIIGPDDLVNQSYQLSRDTAGITPVTLPYKHEGETLSLVEKHDSQVDGFLFTGFLPYHETRKAGITSKPIFFYPINGTSLYRVFFIMKFHQGIDITRISIDTLKRDEVREVYRELELDYSNLYVNEKDLTEFSQEQYFNFHKSLFLQGVTVGAVTAINSVYERLKSEGIPAFKVIPTLYAMKETLKFIQAAAQAYTAESNQIIIQIIDIEDYNLNGPELASLEKRQRKLNLYQELLNYARNYQASVLPTEGDQFVILITKGIFREYTNFYEDIPIIYEIEKKLAMGISMGIGMGRSALEAEENAREALLLSKQKKGRNAYIINQDKQVIGPIGNGEKLDFNLKSDDQRLVGLAEKTGLSIATLTRIQSLIKKLQRDAVTATEIQEGLGITLRTANRVLQKLSSCDIAIKVGLEQPARGRPRQVYRIKLN</sequence>
<accession>A0A6I5ZR22</accession>
<gene>
    <name evidence="2" type="ORF">MGLY_14110</name>
</gene>
<evidence type="ECO:0000259" key="1">
    <source>
        <dbReference type="PROSITE" id="PS50887"/>
    </source>
</evidence>
<dbReference type="EMBL" id="CP046244">
    <property type="protein sequence ID" value="QGP92055.1"/>
    <property type="molecule type" value="Genomic_DNA"/>
</dbReference>
<dbReference type="InterPro" id="IPR000160">
    <property type="entry name" value="GGDEF_dom"/>
</dbReference>
<organism evidence="2 3">
    <name type="scientific">Neomoorella glycerini</name>
    <dbReference type="NCBI Taxonomy" id="55779"/>
    <lineage>
        <taxon>Bacteria</taxon>
        <taxon>Bacillati</taxon>
        <taxon>Bacillota</taxon>
        <taxon>Clostridia</taxon>
        <taxon>Neomoorellales</taxon>
        <taxon>Neomoorellaceae</taxon>
        <taxon>Neomoorella</taxon>
    </lineage>
</organism>
<dbReference type="InterPro" id="IPR043128">
    <property type="entry name" value="Rev_trsase/Diguanyl_cyclase"/>
</dbReference>
<keyword evidence="3" id="KW-1185">Reference proteome</keyword>
<feature type="domain" description="GGDEF" evidence="1">
    <location>
        <begin position="205"/>
        <end position="330"/>
    </location>
</feature>
<reference evidence="2 3" key="1">
    <citation type="submission" date="2019-11" db="EMBL/GenBank/DDBJ databases">
        <title>Genome sequence of Moorella glycerini DSM11254.</title>
        <authorList>
            <person name="Poehlein A."/>
            <person name="Boeer T."/>
            <person name="Daniel R."/>
        </authorList>
    </citation>
    <scope>NUCLEOTIDE SEQUENCE [LARGE SCALE GENOMIC DNA]</scope>
    <source>
        <strain evidence="2 3">DSM 11254</strain>
    </source>
</reference>
<dbReference type="OrthoDB" id="4986073at2"/>
<dbReference type="PROSITE" id="PS50887">
    <property type="entry name" value="GGDEF"/>
    <property type="match status" value="1"/>
</dbReference>
<dbReference type="RefSeq" id="WP_156272674.1">
    <property type="nucleotide sequence ID" value="NZ_CP046244.1"/>
</dbReference>
<dbReference type="Gene3D" id="3.30.70.270">
    <property type="match status" value="1"/>
</dbReference>
<name>A0A6I5ZR22_9FIRM</name>
<evidence type="ECO:0000313" key="3">
    <source>
        <dbReference type="Proteomes" id="UP000425916"/>
    </source>
</evidence>
<dbReference type="Proteomes" id="UP000425916">
    <property type="component" value="Chromosome"/>
</dbReference>